<reference evidence="1" key="2">
    <citation type="journal article" date="2015" name="Fish Shellfish Immunol.">
        <title>Early steps in the European eel (Anguilla anguilla)-Vibrio vulnificus interaction in the gills: Role of the RtxA13 toxin.</title>
        <authorList>
            <person name="Callol A."/>
            <person name="Pajuelo D."/>
            <person name="Ebbesson L."/>
            <person name="Teles M."/>
            <person name="MacKenzie S."/>
            <person name="Amaro C."/>
        </authorList>
    </citation>
    <scope>NUCLEOTIDE SEQUENCE</scope>
</reference>
<protein>
    <submittedName>
        <fullName evidence="1">Uncharacterized protein</fullName>
    </submittedName>
</protein>
<sequence length="52" mass="5832">MSHNEVPESNLPFLSSCKISFHCHLLMVLSSAEEQEVPTSCIPDLRCSFISH</sequence>
<name>A0A0E9XPR9_ANGAN</name>
<dbReference type="EMBL" id="GBXM01003855">
    <property type="protein sequence ID" value="JAI04723.1"/>
    <property type="molecule type" value="Transcribed_RNA"/>
</dbReference>
<evidence type="ECO:0000313" key="1">
    <source>
        <dbReference type="EMBL" id="JAI04723.1"/>
    </source>
</evidence>
<proteinExistence type="predicted"/>
<reference evidence="1" key="1">
    <citation type="submission" date="2014-11" db="EMBL/GenBank/DDBJ databases">
        <authorList>
            <person name="Amaro Gonzalez C."/>
        </authorList>
    </citation>
    <scope>NUCLEOTIDE SEQUENCE</scope>
</reference>
<organism evidence="1">
    <name type="scientific">Anguilla anguilla</name>
    <name type="common">European freshwater eel</name>
    <name type="synonym">Muraena anguilla</name>
    <dbReference type="NCBI Taxonomy" id="7936"/>
    <lineage>
        <taxon>Eukaryota</taxon>
        <taxon>Metazoa</taxon>
        <taxon>Chordata</taxon>
        <taxon>Craniata</taxon>
        <taxon>Vertebrata</taxon>
        <taxon>Euteleostomi</taxon>
        <taxon>Actinopterygii</taxon>
        <taxon>Neopterygii</taxon>
        <taxon>Teleostei</taxon>
        <taxon>Anguilliformes</taxon>
        <taxon>Anguillidae</taxon>
        <taxon>Anguilla</taxon>
    </lineage>
</organism>
<dbReference type="AlphaFoldDB" id="A0A0E9XPR9"/>
<accession>A0A0E9XPR9</accession>